<keyword evidence="2" id="KW-1185">Reference proteome</keyword>
<dbReference type="Proteomes" id="UP001470230">
    <property type="component" value="Unassembled WGS sequence"/>
</dbReference>
<reference evidence="1 2" key="1">
    <citation type="submission" date="2024-04" db="EMBL/GenBank/DDBJ databases">
        <title>Tritrichomonas musculus Genome.</title>
        <authorList>
            <person name="Alves-Ferreira E."/>
            <person name="Grigg M."/>
            <person name="Lorenzi H."/>
            <person name="Galac M."/>
        </authorList>
    </citation>
    <scope>NUCLEOTIDE SEQUENCE [LARGE SCALE GENOMIC DNA]</scope>
    <source>
        <strain evidence="1 2">EAF2021</strain>
    </source>
</reference>
<gene>
    <name evidence="1" type="ORF">M9Y10_022100</name>
</gene>
<evidence type="ECO:0000313" key="1">
    <source>
        <dbReference type="EMBL" id="KAK8893673.1"/>
    </source>
</evidence>
<comment type="caution">
    <text evidence="1">The sequence shown here is derived from an EMBL/GenBank/DDBJ whole genome shotgun (WGS) entry which is preliminary data.</text>
</comment>
<evidence type="ECO:0000313" key="2">
    <source>
        <dbReference type="Proteomes" id="UP001470230"/>
    </source>
</evidence>
<organism evidence="1 2">
    <name type="scientific">Tritrichomonas musculus</name>
    <dbReference type="NCBI Taxonomy" id="1915356"/>
    <lineage>
        <taxon>Eukaryota</taxon>
        <taxon>Metamonada</taxon>
        <taxon>Parabasalia</taxon>
        <taxon>Tritrichomonadida</taxon>
        <taxon>Tritrichomonadidae</taxon>
        <taxon>Tritrichomonas</taxon>
    </lineage>
</organism>
<name>A0ABR2KS71_9EUKA</name>
<dbReference type="EMBL" id="JAPFFF010000003">
    <property type="protein sequence ID" value="KAK8893673.1"/>
    <property type="molecule type" value="Genomic_DNA"/>
</dbReference>
<protein>
    <submittedName>
        <fullName evidence="1">Uncharacterized protein</fullName>
    </submittedName>
</protein>
<proteinExistence type="predicted"/>
<accession>A0ABR2KS71</accession>
<sequence>MLYDHIHEEDGCKTMSINDFRDDDDPLKEHSIFDEIPERLYTIECEGYADKNGKPLDDETTIKHLTDGEQVDINVELELCDENDDEIDYMDYEDYYYYMNLNKTDLCKITKQIRSKKFIYEVFR</sequence>